<evidence type="ECO:0000256" key="5">
    <source>
        <dbReference type="ARBA" id="ARBA00022679"/>
    </source>
</evidence>
<reference evidence="10" key="1">
    <citation type="journal article" date="2016" name="Front. Microbiol.">
        <title>Complete Genome Sequence of Clostridium estertheticum DSM 8809, a Microbe Identified in Spoiled Vacuum Packed Beef.</title>
        <authorList>
            <person name="Yu Z."/>
            <person name="Gunn L."/>
            <person name="Brennan E."/>
            <person name="Reid R."/>
            <person name="Wall P.G."/>
            <person name="Gaora O.P."/>
            <person name="Hurley D."/>
            <person name="Bolton D."/>
            <person name="Fanning S."/>
        </authorList>
    </citation>
    <scope>NUCLEOTIDE SEQUENCE [LARGE SCALE GENOMIC DNA]</scope>
    <source>
        <strain evidence="10">DSM 8809</strain>
    </source>
</reference>
<dbReference type="GO" id="GO:0030788">
    <property type="term" value="F:precorrin-2 C20-methyltransferase activity"/>
    <property type="evidence" value="ECO:0007669"/>
    <property type="project" value="InterPro"/>
</dbReference>
<comment type="pathway">
    <text evidence="1">Cofactor biosynthesis; adenosylcobalamin biosynthesis.</text>
</comment>
<dbReference type="GO" id="GO:0043781">
    <property type="term" value="F:cobalt-factor II C20-methyltransferase activity"/>
    <property type="evidence" value="ECO:0007669"/>
    <property type="project" value="UniProtKB-EC"/>
</dbReference>
<dbReference type="InterPro" id="IPR035996">
    <property type="entry name" value="4pyrrol_Methylase_sf"/>
</dbReference>
<proteinExistence type="inferred from homology"/>
<gene>
    <name evidence="9" type="ORF">A7L45_18825</name>
</gene>
<evidence type="ECO:0000256" key="4">
    <source>
        <dbReference type="ARBA" id="ARBA00022603"/>
    </source>
</evidence>
<dbReference type="InterPro" id="IPR014776">
    <property type="entry name" value="4pyrrole_Mease_sub2"/>
</dbReference>
<comment type="function">
    <text evidence="7">Methylates cobalt-precorrin-2 at the C-20 position to produce cobalt-precorrin-3A in the anaerobic cobalamin biosynthesis pathway.</text>
</comment>
<dbReference type="NCBIfam" id="NF004058">
    <property type="entry name" value="PRK05576.1-1"/>
    <property type="match status" value="1"/>
</dbReference>
<dbReference type="GO" id="GO:0032259">
    <property type="term" value="P:methylation"/>
    <property type="evidence" value="ECO:0007669"/>
    <property type="project" value="UniProtKB-KW"/>
</dbReference>
<dbReference type="PIRSF" id="PIRSF036427">
    <property type="entry name" value="Precrrn-2_mtase"/>
    <property type="match status" value="1"/>
</dbReference>
<dbReference type="EC" id="2.1.1.151" evidence="7"/>
<dbReference type="KEGG" id="ceu:A7L45_18825"/>
<feature type="domain" description="Tetrapyrrole methylase" evidence="8">
    <location>
        <begin position="3"/>
        <end position="203"/>
    </location>
</feature>
<dbReference type="OrthoDB" id="9804789at2"/>
<evidence type="ECO:0000256" key="6">
    <source>
        <dbReference type="ARBA" id="ARBA00022691"/>
    </source>
</evidence>
<keyword evidence="4 9" id="KW-0489">Methyltransferase</keyword>
<dbReference type="PANTHER" id="PTHR43467">
    <property type="entry name" value="COBALT-PRECORRIN-2 C(20)-METHYLTRANSFERASE"/>
    <property type="match status" value="1"/>
</dbReference>
<dbReference type="Pfam" id="PF00590">
    <property type="entry name" value="TP_methylase"/>
    <property type="match status" value="1"/>
</dbReference>
<protein>
    <recommendedName>
        <fullName evidence="7">Cobalt-precorrin-2 C(20)-methyltransferase</fullName>
        <ecNumber evidence="7">2.1.1.151</ecNumber>
    </recommendedName>
</protein>
<evidence type="ECO:0000313" key="9">
    <source>
        <dbReference type="EMBL" id="APC41972.1"/>
    </source>
</evidence>
<keyword evidence="6" id="KW-0949">S-adenosyl-L-methionine</keyword>
<dbReference type="STRING" id="1552.A7L45_18825"/>
<dbReference type="SUPFAM" id="SSF53790">
    <property type="entry name" value="Tetrapyrrole methylase"/>
    <property type="match status" value="1"/>
</dbReference>
<dbReference type="Proteomes" id="UP000182569">
    <property type="component" value="Chromosome"/>
</dbReference>
<dbReference type="EMBL" id="CP015756">
    <property type="protein sequence ID" value="APC41972.1"/>
    <property type="molecule type" value="Genomic_DNA"/>
</dbReference>
<evidence type="ECO:0000256" key="3">
    <source>
        <dbReference type="ARBA" id="ARBA00022573"/>
    </source>
</evidence>
<keyword evidence="3" id="KW-0169">Cobalamin biosynthesis</keyword>
<dbReference type="PANTHER" id="PTHR43467:SF2">
    <property type="entry name" value="COBALT-PRECORRIN-2 C(20)-METHYLTRANSFERASE"/>
    <property type="match status" value="1"/>
</dbReference>
<dbReference type="GO" id="GO:0009236">
    <property type="term" value="P:cobalamin biosynthetic process"/>
    <property type="evidence" value="ECO:0007669"/>
    <property type="project" value="UniProtKB-UniRule"/>
</dbReference>
<dbReference type="InterPro" id="IPR012382">
    <property type="entry name" value="CobI/CbiL"/>
</dbReference>
<keyword evidence="10" id="KW-1185">Reference proteome</keyword>
<dbReference type="InterPro" id="IPR006364">
    <property type="entry name" value="CobI/CbiL/CobIJ_dom"/>
</dbReference>
<sequence>MAKLYGVGVGPGDKELLTIKAIKTIGKCDVIVVPSAMNGGKSIAHEIAEEYINKDSEVLVKHFPMGGAEQEAKIYEAFKSIEEKLKAGKDVAFLTIGDPFVYSTYIYLLNYIKESGYEVETIPGITSFCACASIANEYLVIGNEPLLILPASRLDTIKDEKFLVIMKVYKIEEEVLDCLEAKGYKYVYVKRAGREGQEVLRCREDILKNKEYMSLIIAKKE</sequence>
<evidence type="ECO:0000256" key="7">
    <source>
        <dbReference type="PIRNR" id="PIRNR036427"/>
    </source>
</evidence>
<dbReference type="InterPro" id="IPR000878">
    <property type="entry name" value="4pyrrol_Mease"/>
</dbReference>
<dbReference type="AlphaFoldDB" id="A0A1J0GKS1"/>
<dbReference type="CDD" id="cd11645">
    <property type="entry name" value="Precorrin_2_C20_MT"/>
    <property type="match status" value="1"/>
</dbReference>
<evidence type="ECO:0000313" key="10">
    <source>
        <dbReference type="Proteomes" id="UP000182569"/>
    </source>
</evidence>
<keyword evidence="5 9" id="KW-0808">Transferase</keyword>
<dbReference type="RefSeq" id="WP_071614265.1">
    <property type="nucleotide sequence ID" value="NZ_CP015756.1"/>
</dbReference>
<name>A0A1J0GKS1_9CLOT</name>
<evidence type="ECO:0000256" key="1">
    <source>
        <dbReference type="ARBA" id="ARBA00004953"/>
    </source>
</evidence>
<comment type="catalytic activity">
    <reaction evidence="7">
        <text>Co-precorrin-2 + S-adenosyl-L-methionine = Co-precorrin-3 + S-adenosyl-L-homocysteine + H(+)</text>
        <dbReference type="Rhea" id="RHEA:17997"/>
        <dbReference type="ChEBI" id="CHEBI:15378"/>
        <dbReference type="ChEBI" id="CHEBI:57856"/>
        <dbReference type="ChEBI" id="CHEBI:59789"/>
        <dbReference type="ChEBI" id="CHEBI:60053"/>
        <dbReference type="ChEBI" id="CHEBI:60060"/>
        <dbReference type="EC" id="2.1.1.151"/>
    </reaction>
</comment>
<organism evidence="9 10">
    <name type="scientific">Clostridium estertheticum subsp. estertheticum</name>
    <dbReference type="NCBI Taxonomy" id="1552"/>
    <lineage>
        <taxon>Bacteria</taxon>
        <taxon>Bacillati</taxon>
        <taxon>Bacillota</taxon>
        <taxon>Clostridia</taxon>
        <taxon>Eubacteriales</taxon>
        <taxon>Clostridiaceae</taxon>
        <taxon>Clostridium</taxon>
    </lineage>
</organism>
<dbReference type="InterPro" id="IPR014777">
    <property type="entry name" value="4pyrrole_Mease_sub1"/>
</dbReference>
<accession>A0A1J0GKS1</accession>
<evidence type="ECO:0000259" key="8">
    <source>
        <dbReference type="Pfam" id="PF00590"/>
    </source>
</evidence>
<dbReference type="UniPathway" id="UPA00148"/>
<dbReference type="NCBIfam" id="TIGR01467">
    <property type="entry name" value="cobI_cbiL"/>
    <property type="match status" value="1"/>
</dbReference>
<comment type="subunit">
    <text evidence="7">Homodimer.</text>
</comment>
<dbReference type="GeneID" id="83594500"/>
<dbReference type="Gene3D" id="3.30.950.10">
    <property type="entry name" value="Methyltransferase, Cobalt-precorrin-4 Transmethylase, Domain 2"/>
    <property type="match status" value="1"/>
</dbReference>
<comment type="similarity">
    <text evidence="2 7">Belongs to the precorrin methyltransferase family.</text>
</comment>
<evidence type="ECO:0000256" key="2">
    <source>
        <dbReference type="ARBA" id="ARBA00005879"/>
    </source>
</evidence>
<dbReference type="Gene3D" id="3.40.1010.10">
    <property type="entry name" value="Cobalt-precorrin-4 Transmethylase, Domain 1"/>
    <property type="match status" value="1"/>
</dbReference>